<evidence type="ECO:0000313" key="3">
    <source>
        <dbReference type="Proteomes" id="UP000322234"/>
    </source>
</evidence>
<gene>
    <name evidence="2" type="ORF">E5288_WYG011539</name>
</gene>
<dbReference type="GO" id="GO:0006784">
    <property type="term" value="P:heme A biosynthetic process"/>
    <property type="evidence" value="ECO:0007669"/>
    <property type="project" value="TreeGrafter"/>
</dbReference>
<dbReference type="GO" id="GO:0005739">
    <property type="term" value="C:mitochondrion"/>
    <property type="evidence" value="ECO:0007669"/>
    <property type="project" value="TreeGrafter"/>
</dbReference>
<dbReference type="AlphaFoldDB" id="A0A6B0RI88"/>
<evidence type="ECO:0000313" key="2">
    <source>
        <dbReference type="EMBL" id="MXQ89790.1"/>
    </source>
</evidence>
<name>A0A6B0RI88_9CETA</name>
<organism evidence="2 3">
    <name type="scientific">Bos mutus</name>
    <name type="common">wild yak</name>
    <dbReference type="NCBI Taxonomy" id="72004"/>
    <lineage>
        <taxon>Eukaryota</taxon>
        <taxon>Metazoa</taxon>
        <taxon>Chordata</taxon>
        <taxon>Craniata</taxon>
        <taxon>Vertebrata</taxon>
        <taxon>Euteleostomi</taxon>
        <taxon>Mammalia</taxon>
        <taxon>Eutheria</taxon>
        <taxon>Laurasiatheria</taxon>
        <taxon>Artiodactyla</taxon>
        <taxon>Ruminantia</taxon>
        <taxon>Pecora</taxon>
        <taxon>Bovidae</taxon>
        <taxon>Bovinae</taxon>
        <taxon>Bos</taxon>
    </lineage>
</organism>
<sequence length="203" mass="22754">MRDETSCTLQPVSVQKPSEKPLIELEPTSVIEGSIALEKETKEEKQWKQIKLRADDLPGILARLSPHSLVVSTTSASFALAPAPFDWSCFLLTFVGTGLASCAANSINQNTQEELAWFLKQELKLPAGKQLGQVDACAGSLQSMSLFIREHLESVCFYHVLSAAWRRVNAFQIKLIFCSDFTSKQRYRRFKQLYPAPTHHALL</sequence>
<accession>A0A6B0RI88</accession>
<dbReference type="PANTHER" id="PTHR43448:SF2">
    <property type="entry name" value="PROTOHEME IX FARNESYLTRANSFERASE, MITOCHONDRIAL"/>
    <property type="match status" value="1"/>
</dbReference>
<dbReference type="EMBL" id="VBQZ03000058">
    <property type="protein sequence ID" value="MXQ89790.1"/>
    <property type="molecule type" value="Genomic_DNA"/>
</dbReference>
<dbReference type="GO" id="GO:0008495">
    <property type="term" value="F:protoheme IX farnesyltransferase activity"/>
    <property type="evidence" value="ECO:0007669"/>
    <property type="project" value="InterPro"/>
</dbReference>
<proteinExistence type="predicted"/>
<protein>
    <submittedName>
        <fullName evidence="2">Uncharacterized protein</fullName>
    </submittedName>
</protein>
<reference evidence="2" key="1">
    <citation type="submission" date="2019-10" db="EMBL/GenBank/DDBJ databases">
        <title>The sequence and de novo assembly of the wild yak genome.</title>
        <authorList>
            <person name="Liu Y."/>
        </authorList>
    </citation>
    <scope>NUCLEOTIDE SEQUENCE [LARGE SCALE GENOMIC DNA]</scope>
    <source>
        <strain evidence="2">WY2019</strain>
    </source>
</reference>
<dbReference type="Proteomes" id="UP000322234">
    <property type="component" value="Unassembled WGS sequence"/>
</dbReference>
<keyword evidence="1" id="KW-0808">Transferase</keyword>
<dbReference type="InterPro" id="IPR006369">
    <property type="entry name" value="Protohaem_IX_farnesylTrfase"/>
</dbReference>
<evidence type="ECO:0000256" key="1">
    <source>
        <dbReference type="ARBA" id="ARBA00022679"/>
    </source>
</evidence>
<keyword evidence="3" id="KW-1185">Reference proteome</keyword>
<dbReference type="GO" id="GO:0016020">
    <property type="term" value="C:membrane"/>
    <property type="evidence" value="ECO:0007669"/>
    <property type="project" value="InterPro"/>
</dbReference>
<comment type="caution">
    <text evidence="2">The sequence shown here is derived from an EMBL/GenBank/DDBJ whole genome shotgun (WGS) entry which is preliminary data.</text>
</comment>
<dbReference type="PANTHER" id="PTHR43448">
    <property type="entry name" value="PROTOHEME IX FARNESYLTRANSFERASE, MITOCHONDRIAL"/>
    <property type="match status" value="1"/>
</dbReference>